<accession>A0ABY9C437</accession>
<gene>
    <name evidence="2" type="ORF">VitviT2T_008688</name>
</gene>
<evidence type="ECO:0000313" key="3">
    <source>
        <dbReference type="Proteomes" id="UP001227230"/>
    </source>
</evidence>
<reference evidence="2 3" key="1">
    <citation type="journal article" date="2023" name="Hortic Res">
        <title>The complete reference genome for grapevine (Vitis vinifera L.) genetics and breeding.</title>
        <authorList>
            <person name="Shi X."/>
            <person name="Cao S."/>
            <person name="Wang X."/>
            <person name="Huang S."/>
            <person name="Wang Y."/>
            <person name="Liu Z."/>
            <person name="Liu W."/>
            <person name="Leng X."/>
            <person name="Peng Y."/>
            <person name="Wang N."/>
            <person name="Wang Y."/>
            <person name="Ma Z."/>
            <person name="Xu X."/>
            <person name="Zhang F."/>
            <person name="Xue H."/>
            <person name="Zhong H."/>
            <person name="Wang Y."/>
            <person name="Zhang K."/>
            <person name="Velt A."/>
            <person name="Avia K."/>
            <person name="Holtgrawe D."/>
            <person name="Grimplet J."/>
            <person name="Matus J.T."/>
            <person name="Ware D."/>
            <person name="Wu X."/>
            <person name="Wang H."/>
            <person name="Liu C."/>
            <person name="Fang Y."/>
            <person name="Rustenholz C."/>
            <person name="Cheng Z."/>
            <person name="Xiao H."/>
            <person name="Zhou Y."/>
        </authorList>
    </citation>
    <scope>NUCLEOTIDE SEQUENCE [LARGE SCALE GENOMIC DNA]</scope>
    <source>
        <strain evidence="3">cv. Pinot noir / PN40024</strain>
        <tissue evidence="2">Leaf</tissue>
    </source>
</reference>
<organism evidence="2 3">
    <name type="scientific">Vitis vinifera</name>
    <name type="common">Grape</name>
    <dbReference type="NCBI Taxonomy" id="29760"/>
    <lineage>
        <taxon>Eukaryota</taxon>
        <taxon>Viridiplantae</taxon>
        <taxon>Streptophyta</taxon>
        <taxon>Embryophyta</taxon>
        <taxon>Tracheophyta</taxon>
        <taxon>Spermatophyta</taxon>
        <taxon>Magnoliopsida</taxon>
        <taxon>eudicotyledons</taxon>
        <taxon>Gunneridae</taxon>
        <taxon>Pentapetalae</taxon>
        <taxon>rosids</taxon>
        <taxon>Vitales</taxon>
        <taxon>Vitaceae</taxon>
        <taxon>Viteae</taxon>
        <taxon>Vitis</taxon>
    </lineage>
</organism>
<proteinExistence type="predicted"/>
<evidence type="ECO:0000256" key="1">
    <source>
        <dbReference type="SAM" id="MobiDB-lite"/>
    </source>
</evidence>
<feature type="region of interest" description="Disordered" evidence="1">
    <location>
        <begin position="12"/>
        <end position="41"/>
    </location>
</feature>
<sequence length="149" mass="16128">MGQLDLKLRLGSKNRPKYDASMGGPKKTSSSPTRPAWLHHPHHPSAAAAMERGVAAAVLASLSTNSHPLLLLRRYLGIHPEDIAESLIRRRSGIPGILVDGSKRSSTWFASPSRRETMTTTLALGATETFNVSSWAQVLVACIGSFRDD</sequence>
<name>A0ABY9C437_VITVI</name>
<dbReference type="Proteomes" id="UP001227230">
    <property type="component" value="Chromosome 6"/>
</dbReference>
<keyword evidence="3" id="KW-1185">Reference proteome</keyword>
<protein>
    <submittedName>
        <fullName evidence="2">Uncharacterized protein</fullName>
    </submittedName>
</protein>
<evidence type="ECO:0000313" key="2">
    <source>
        <dbReference type="EMBL" id="WJZ89468.1"/>
    </source>
</evidence>
<dbReference type="EMBL" id="CP126653">
    <property type="protein sequence ID" value="WJZ89468.1"/>
    <property type="molecule type" value="Genomic_DNA"/>
</dbReference>